<sequence>MSGVVGAAGDLIYFHLDEPKSSAFNTIRLYILMERMLQLEVNRIIRWVGSILTDRSQYVRVNAAMSSSIITNTGSPQGTNSSHVFSDKFKDETEYWGCVDKFVDWCHANFLHPNTKRTKEMILDFRASKGHTLGYRGKTKLWSLLKSSTVRT</sequence>
<proteinExistence type="predicted"/>
<dbReference type="Proteomes" id="UP000314980">
    <property type="component" value="Unassembled WGS sequence"/>
</dbReference>
<protein>
    <submittedName>
        <fullName evidence="1">Uncharacterized protein</fullName>
    </submittedName>
</protein>
<evidence type="ECO:0000313" key="2">
    <source>
        <dbReference type="Proteomes" id="UP000314980"/>
    </source>
</evidence>
<dbReference type="STRING" id="8187.ENSLCAP00010028357"/>
<evidence type="ECO:0000313" key="1">
    <source>
        <dbReference type="Ensembl" id="ENSLCAP00010028357.1"/>
    </source>
</evidence>
<dbReference type="InParanoid" id="A0A4W6DRF4"/>
<dbReference type="Ensembl" id="ENSLCAT00010028966.1">
    <property type="protein sequence ID" value="ENSLCAP00010028357.1"/>
    <property type="gene ID" value="ENSLCAG00010013303.1"/>
</dbReference>
<keyword evidence="2" id="KW-1185">Reference proteome</keyword>
<reference evidence="1" key="2">
    <citation type="submission" date="2025-08" db="UniProtKB">
        <authorList>
            <consortium name="Ensembl"/>
        </authorList>
    </citation>
    <scope>IDENTIFICATION</scope>
</reference>
<reference evidence="2" key="1">
    <citation type="submission" date="2015-09" db="EMBL/GenBank/DDBJ databases">
        <authorList>
            <person name="Sai Rama Sridatta P."/>
        </authorList>
    </citation>
    <scope>NUCLEOTIDE SEQUENCE [LARGE SCALE GENOMIC DNA]</scope>
</reference>
<organism evidence="1 2">
    <name type="scientific">Lates calcarifer</name>
    <name type="common">Barramundi</name>
    <name type="synonym">Holocentrus calcarifer</name>
    <dbReference type="NCBI Taxonomy" id="8187"/>
    <lineage>
        <taxon>Eukaryota</taxon>
        <taxon>Metazoa</taxon>
        <taxon>Chordata</taxon>
        <taxon>Craniata</taxon>
        <taxon>Vertebrata</taxon>
        <taxon>Euteleostomi</taxon>
        <taxon>Actinopterygii</taxon>
        <taxon>Neopterygii</taxon>
        <taxon>Teleostei</taxon>
        <taxon>Neoteleostei</taxon>
        <taxon>Acanthomorphata</taxon>
        <taxon>Carangaria</taxon>
        <taxon>Carangaria incertae sedis</taxon>
        <taxon>Centropomidae</taxon>
        <taxon>Lates</taxon>
    </lineage>
</organism>
<name>A0A4W6DRF4_LATCA</name>
<accession>A0A4W6DRF4</accession>
<dbReference type="AlphaFoldDB" id="A0A4W6DRF4"/>
<reference evidence="1" key="3">
    <citation type="submission" date="2025-09" db="UniProtKB">
        <authorList>
            <consortium name="Ensembl"/>
        </authorList>
    </citation>
    <scope>IDENTIFICATION</scope>
</reference>